<dbReference type="EMBL" id="QUSZ01003888">
    <property type="protein sequence ID" value="RHY16745.1"/>
    <property type="molecule type" value="Genomic_DNA"/>
</dbReference>
<evidence type="ECO:0000313" key="4">
    <source>
        <dbReference type="Proteomes" id="UP000265427"/>
    </source>
</evidence>
<dbReference type="EMBL" id="QUTC01000453">
    <property type="protein sequence ID" value="RHY78394.1"/>
    <property type="molecule type" value="Genomic_DNA"/>
</dbReference>
<evidence type="ECO:0000313" key="3">
    <source>
        <dbReference type="EMBL" id="RHY78394.1"/>
    </source>
</evidence>
<reference evidence="4 5" key="1">
    <citation type="submission" date="2018-08" db="EMBL/GenBank/DDBJ databases">
        <title>Aphanomyces genome sequencing and annotation.</title>
        <authorList>
            <person name="Minardi D."/>
            <person name="Oidtmann B."/>
            <person name="Van Der Giezen M."/>
            <person name="Studholme D.J."/>
        </authorList>
    </citation>
    <scope>NUCLEOTIDE SEQUENCE [LARGE SCALE GENOMIC DNA]</scope>
    <source>
        <strain evidence="2 4">Kv</strain>
        <strain evidence="3 5">SA</strain>
    </source>
</reference>
<proteinExistence type="predicted"/>
<gene>
    <name evidence="2" type="ORF">DYB36_011364</name>
    <name evidence="3" type="ORF">DYB38_012959</name>
</gene>
<name>A0A397BD91_APHAT</name>
<feature type="signal peptide" evidence="1">
    <location>
        <begin position="1"/>
        <end position="19"/>
    </location>
</feature>
<protein>
    <recommendedName>
        <fullName evidence="6">RxLR effector protein</fullName>
    </recommendedName>
</protein>
<feature type="chain" id="PRO_5036074339" description="RxLR effector protein" evidence="1">
    <location>
        <begin position="20"/>
        <end position="167"/>
    </location>
</feature>
<dbReference type="AlphaFoldDB" id="A0A397BD91"/>
<accession>A0A397BD91</accession>
<dbReference type="Proteomes" id="UP000265716">
    <property type="component" value="Unassembled WGS sequence"/>
</dbReference>
<evidence type="ECO:0000313" key="2">
    <source>
        <dbReference type="EMBL" id="RHY16745.1"/>
    </source>
</evidence>
<dbReference type="Proteomes" id="UP000265427">
    <property type="component" value="Unassembled WGS sequence"/>
</dbReference>
<keyword evidence="1" id="KW-0732">Signal</keyword>
<comment type="caution">
    <text evidence="2">The sequence shown here is derived from an EMBL/GenBank/DDBJ whole genome shotgun (WGS) entry which is preliminary data.</text>
</comment>
<evidence type="ECO:0000313" key="5">
    <source>
        <dbReference type="Proteomes" id="UP000265716"/>
    </source>
</evidence>
<sequence>MKSFATACLLLVLSTVVSSTAAPAGPLAPSSDEGAVATPDTRLFACGCARLRGGRRYRDDDDDDDIRLGRFAGLQYGAGVRYGGGPLWAAGGRGPLGGQFVAAGHGRRWVAGGSVPRGIRWAATGKLPRAHQAGDNADTPVVAAPLDDAAPRLLAEDEAAFESDHIA</sequence>
<organism evidence="2 4">
    <name type="scientific">Aphanomyces astaci</name>
    <name type="common">Crayfish plague agent</name>
    <dbReference type="NCBI Taxonomy" id="112090"/>
    <lineage>
        <taxon>Eukaryota</taxon>
        <taxon>Sar</taxon>
        <taxon>Stramenopiles</taxon>
        <taxon>Oomycota</taxon>
        <taxon>Saprolegniomycetes</taxon>
        <taxon>Saprolegniales</taxon>
        <taxon>Verrucalvaceae</taxon>
        <taxon>Aphanomyces</taxon>
    </lineage>
</organism>
<evidence type="ECO:0000256" key="1">
    <source>
        <dbReference type="SAM" id="SignalP"/>
    </source>
</evidence>
<evidence type="ECO:0008006" key="6">
    <source>
        <dbReference type="Google" id="ProtNLM"/>
    </source>
</evidence>